<evidence type="ECO:0008006" key="3">
    <source>
        <dbReference type="Google" id="ProtNLM"/>
    </source>
</evidence>
<comment type="caution">
    <text evidence="1">The sequence shown here is derived from an EMBL/GenBank/DDBJ whole genome shotgun (WGS) entry which is preliminary data.</text>
</comment>
<gene>
    <name evidence="1" type="ORF">GCM10007173_17430</name>
</gene>
<reference evidence="2" key="1">
    <citation type="journal article" date="2019" name="Int. J. Syst. Evol. Microbiol.">
        <title>The Global Catalogue of Microorganisms (GCM) 10K type strain sequencing project: providing services to taxonomists for standard genome sequencing and annotation.</title>
        <authorList>
            <consortium name="The Broad Institute Genomics Platform"/>
            <consortium name="The Broad Institute Genome Sequencing Center for Infectious Disease"/>
            <person name="Wu L."/>
            <person name="Ma J."/>
        </authorList>
    </citation>
    <scope>NUCLEOTIDE SEQUENCE [LARGE SCALE GENOMIC DNA]</scope>
    <source>
        <strain evidence="2">CGMCC 1.3685</strain>
    </source>
</reference>
<proteinExistence type="predicted"/>
<evidence type="ECO:0000313" key="1">
    <source>
        <dbReference type="EMBL" id="GGJ59173.1"/>
    </source>
</evidence>
<sequence>MSAETKQAFTIQSAAKAYDVSTDTIRAAIKRGDLNAKYPTSRPVIGAKELDNWFNALPDEPSA</sequence>
<name>A0ABQ2DIE7_9MICC</name>
<accession>A0ABQ2DIE7</accession>
<dbReference type="EMBL" id="BMKX01000003">
    <property type="protein sequence ID" value="GGJ59173.1"/>
    <property type="molecule type" value="Genomic_DNA"/>
</dbReference>
<dbReference type="Proteomes" id="UP000606115">
    <property type="component" value="Unassembled WGS sequence"/>
</dbReference>
<keyword evidence="2" id="KW-1185">Reference proteome</keyword>
<dbReference type="GeneID" id="303304108"/>
<evidence type="ECO:0000313" key="2">
    <source>
        <dbReference type="Proteomes" id="UP000606115"/>
    </source>
</evidence>
<protein>
    <recommendedName>
        <fullName evidence="3">DNA-binding protein</fullName>
    </recommendedName>
</protein>
<organism evidence="1 2">
    <name type="scientific">Glutamicibacter ardleyensis</name>
    <dbReference type="NCBI Taxonomy" id="225894"/>
    <lineage>
        <taxon>Bacteria</taxon>
        <taxon>Bacillati</taxon>
        <taxon>Actinomycetota</taxon>
        <taxon>Actinomycetes</taxon>
        <taxon>Micrococcales</taxon>
        <taxon>Micrococcaceae</taxon>
        <taxon>Glutamicibacter</taxon>
    </lineage>
</organism>
<dbReference type="RefSeq" id="WP_188685118.1">
    <property type="nucleotide sequence ID" value="NZ_BMKX01000003.1"/>
</dbReference>